<comment type="caution">
    <text evidence="2">The sequence shown here is derived from an EMBL/GenBank/DDBJ whole genome shotgun (WGS) entry which is preliminary data.</text>
</comment>
<feature type="region of interest" description="Disordered" evidence="1">
    <location>
        <begin position="107"/>
        <end position="253"/>
    </location>
</feature>
<reference evidence="2" key="1">
    <citation type="journal article" date="2020" name="Fungal Divers.">
        <title>Resolving the Mortierellaceae phylogeny through synthesis of multi-gene phylogenetics and phylogenomics.</title>
        <authorList>
            <person name="Vandepol N."/>
            <person name="Liber J."/>
            <person name="Desiro A."/>
            <person name="Na H."/>
            <person name="Kennedy M."/>
            <person name="Barry K."/>
            <person name="Grigoriev I.V."/>
            <person name="Miller A.N."/>
            <person name="O'Donnell K."/>
            <person name="Stajich J.E."/>
            <person name="Bonito G."/>
        </authorList>
    </citation>
    <scope>NUCLEOTIDE SEQUENCE</scope>
    <source>
        <strain evidence="2">CK1249</strain>
    </source>
</reference>
<dbReference type="EMBL" id="JAAAHY010000801">
    <property type="protein sequence ID" value="KAF9957024.1"/>
    <property type="molecule type" value="Genomic_DNA"/>
</dbReference>
<evidence type="ECO:0000256" key="1">
    <source>
        <dbReference type="SAM" id="MobiDB-lite"/>
    </source>
</evidence>
<dbReference type="Proteomes" id="UP000738359">
    <property type="component" value="Unassembled WGS sequence"/>
</dbReference>
<dbReference type="AlphaFoldDB" id="A0A9P6J0Q1"/>
<feature type="compositionally biased region" description="Polar residues" evidence="1">
    <location>
        <begin position="107"/>
        <end position="128"/>
    </location>
</feature>
<dbReference type="PANTHER" id="PTHR24330:SF19">
    <property type="entry name" value="MEDIATOR OF RNA POLYMERASE II TRANSCRIPTION SUBUNIT 29"/>
    <property type="match status" value="1"/>
</dbReference>
<protein>
    <submittedName>
        <fullName evidence="2">Uncharacterized protein</fullName>
    </submittedName>
</protein>
<dbReference type="InterPro" id="IPR052145">
    <property type="entry name" value="Mediator/Homeobox_domain"/>
</dbReference>
<organism evidence="2 3">
    <name type="scientific">Mortierella alpina</name>
    <name type="common">Oleaginous fungus</name>
    <name type="synonym">Mortierella renispora</name>
    <dbReference type="NCBI Taxonomy" id="64518"/>
    <lineage>
        <taxon>Eukaryota</taxon>
        <taxon>Fungi</taxon>
        <taxon>Fungi incertae sedis</taxon>
        <taxon>Mucoromycota</taxon>
        <taxon>Mortierellomycotina</taxon>
        <taxon>Mortierellomycetes</taxon>
        <taxon>Mortierellales</taxon>
        <taxon>Mortierellaceae</taxon>
        <taxon>Mortierella</taxon>
    </lineage>
</organism>
<name>A0A9P6J0Q1_MORAP</name>
<dbReference type="OrthoDB" id="2449840at2759"/>
<feature type="compositionally biased region" description="Polar residues" evidence="1">
    <location>
        <begin position="46"/>
        <end position="64"/>
    </location>
</feature>
<feature type="compositionally biased region" description="Basic and acidic residues" evidence="1">
    <location>
        <begin position="184"/>
        <end position="208"/>
    </location>
</feature>
<sequence>MGKLTSLLKKKKSRGDGLTSSDLQEKAGSTLSGISVETAPPLSLSIPATTMGEGTSSSDLQASFSLMDDIMDQLAGTTPDTPQPTLPSSSSDFSDFGLAFELSRQLDQGITSTEKELGSSSAGQGVASTTTTTTTTKIGKLEQNRAFKDNAFLKNQQRQQQQNPASSNINSLSSSSIPSAQTRRLSEKRAEEIERAAEAAARLREASKKANAQLPSDDEGSSSSDSDGSDDEVSPRRRRQQQQKLLQMQQQQAMLQLQQQQQLPYLAGEPFLSNAGSPRRSDGGSGSGSGGSKKPQPINHEAVIDRMKDRHRALLAGAAAAARDEYYEEYMDEYGLAQPLQAPGSMMAYNMQYGVDPTLMYGVDEFRFARECGSDVSSSQSNSVNNGETMMPARPRFRQQSTASSARASEDSWADPYPVLSSAGKSYSNEGGQGGMTMAATVATTATAAAPATQQVQGTGEDSMVLAKDTTLTAEDDLVSEKADAAVDEMTKVVE</sequence>
<keyword evidence="3" id="KW-1185">Reference proteome</keyword>
<feature type="compositionally biased region" description="Low complexity" evidence="1">
    <location>
        <begin position="156"/>
        <end position="180"/>
    </location>
</feature>
<feature type="compositionally biased region" description="Low complexity" evidence="1">
    <location>
        <begin position="242"/>
        <end position="253"/>
    </location>
</feature>
<feature type="region of interest" description="Disordered" evidence="1">
    <location>
        <begin position="1"/>
        <end position="94"/>
    </location>
</feature>
<gene>
    <name evidence="2" type="ORF">BGZ70_009673</name>
</gene>
<accession>A0A9P6J0Q1</accession>
<proteinExistence type="predicted"/>
<feature type="region of interest" description="Disordered" evidence="1">
    <location>
        <begin position="269"/>
        <end position="298"/>
    </location>
</feature>
<evidence type="ECO:0000313" key="2">
    <source>
        <dbReference type="EMBL" id="KAF9957024.1"/>
    </source>
</evidence>
<evidence type="ECO:0000313" key="3">
    <source>
        <dbReference type="Proteomes" id="UP000738359"/>
    </source>
</evidence>
<feature type="compositionally biased region" description="Polar residues" evidence="1">
    <location>
        <begin position="18"/>
        <end position="35"/>
    </location>
</feature>
<feature type="compositionally biased region" description="Basic and acidic residues" evidence="1">
    <location>
        <begin position="139"/>
        <end position="148"/>
    </location>
</feature>
<feature type="non-terminal residue" evidence="2">
    <location>
        <position position="1"/>
    </location>
</feature>
<dbReference type="PANTHER" id="PTHR24330">
    <property type="entry name" value="HOMEOBOX PROTEIN BARH-LIKE"/>
    <property type="match status" value="1"/>
</dbReference>